<dbReference type="RefSeq" id="WP_014416371.1">
    <property type="nucleotide sequence ID" value="NC_017059.1"/>
</dbReference>
<evidence type="ECO:0000313" key="2">
    <source>
        <dbReference type="Proteomes" id="UP000033220"/>
    </source>
</evidence>
<dbReference type="STRING" id="1150469.RSPPHO_03117"/>
<dbReference type="Proteomes" id="UP000033220">
    <property type="component" value="Chromosome DSM 122"/>
</dbReference>
<gene>
    <name evidence="1" type="ORF">RSPPHO_03117</name>
</gene>
<proteinExistence type="predicted"/>
<reference evidence="1 2" key="1">
    <citation type="submission" date="2012-02" db="EMBL/GenBank/DDBJ databases">
        <title>Shotgun genome sequence of Phaeospirillum photometricum DSM 122.</title>
        <authorList>
            <person name="Duquesne K."/>
            <person name="Sturgis J."/>
        </authorList>
    </citation>
    <scope>NUCLEOTIDE SEQUENCE [LARGE SCALE GENOMIC DNA]</scope>
    <source>
        <strain evidence="2">DSM122</strain>
    </source>
</reference>
<name>H6SR21_PARPM</name>
<evidence type="ECO:0000313" key="1">
    <source>
        <dbReference type="EMBL" id="CCG09743.1"/>
    </source>
</evidence>
<dbReference type="AlphaFoldDB" id="H6SR21"/>
<keyword evidence="2" id="KW-1185">Reference proteome</keyword>
<sequence length="87" mass="9713">MRSLANKGRLAAWLLVLPLGGCSYLSTLYVAQDASKRLPSETQRQERACIQARSNMIAARDPLEARRWETLRADLGCVEEAEPPEGR</sequence>
<dbReference type="HOGENOM" id="CLU_2481270_0_0_5"/>
<protein>
    <submittedName>
        <fullName evidence="1">Uncharacterized protein</fullName>
    </submittedName>
</protein>
<dbReference type="KEGG" id="rpm:RSPPHO_03117"/>
<dbReference type="PATRIC" id="fig|1150469.3.peg.3515"/>
<dbReference type="EMBL" id="HE663493">
    <property type="protein sequence ID" value="CCG09743.1"/>
    <property type="molecule type" value="Genomic_DNA"/>
</dbReference>
<organism evidence="1 2">
    <name type="scientific">Pararhodospirillum photometricum DSM 122</name>
    <dbReference type="NCBI Taxonomy" id="1150469"/>
    <lineage>
        <taxon>Bacteria</taxon>
        <taxon>Pseudomonadati</taxon>
        <taxon>Pseudomonadota</taxon>
        <taxon>Alphaproteobacteria</taxon>
        <taxon>Rhodospirillales</taxon>
        <taxon>Rhodospirillaceae</taxon>
        <taxon>Pararhodospirillum</taxon>
    </lineage>
</organism>
<dbReference type="OrthoDB" id="9942407at2"/>
<accession>H6SR21</accession>